<dbReference type="EMBL" id="JAAXOX010000009">
    <property type="protein sequence ID" value="NKY23815.1"/>
    <property type="molecule type" value="Genomic_DNA"/>
</dbReference>
<name>A0A7X6R047_9CELL</name>
<evidence type="ECO:0000313" key="2">
    <source>
        <dbReference type="EMBL" id="NKY23815.1"/>
    </source>
</evidence>
<evidence type="ECO:0000259" key="1">
    <source>
        <dbReference type="PROSITE" id="PS51352"/>
    </source>
</evidence>
<dbReference type="Proteomes" id="UP000581206">
    <property type="component" value="Unassembled WGS sequence"/>
</dbReference>
<evidence type="ECO:0000313" key="3">
    <source>
        <dbReference type="Proteomes" id="UP000581206"/>
    </source>
</evidence>
<proteinExistence type="predicted"/>
<comment type="caution">
    <text evidence="2">The sequence shown here is derived from an EMBL/GenBank/DDBJ whole genome shotgun (WGS) entry which is preliminary data.</text>
</comment>
<dbReference type="PROSITE" id="PS51352">
    <property type="entry name" value="THIOREDOXIN_2"/>
    <property type="match status" value="1"/>
</dbReference>
<dbReference type="Pfam" id="PF00085">
    <property type="entry name" value="Thioredoxin"/>
    <property type="match status" value="1"/>
</dbReference>
<keyword evidence="3" id="KW-1185">Reference proteome</keyword>
<feature type="domain" description="Thioredoxin" evidence="1">
    <location>
        <begin position="1"/>
        <end position="106"/>
    </location>
</feature>
<dbReference type="InterPro" id="IPR013766">
    <property type="entry name" value="Thioredoxin_domain"/>
</dbReference>
<organism evidence="2 3">
    <name type="scientific">Cellulomonas denverensis</name>
    <dbReference type="NCBI Taxonomy" id="264297"/>
    <lineage>
        <taxon>Bacteria</taxon>
        <taxon>Bacillati</taxon>
        <taxon>Actinomycetota</taxon>
        <taxon>Actinomycetes</taxon>
        <taxon>Micrococcales</taxon>
        <taxon>Cellulomonadaceae</taxon>
        <taxon>Cellulomonas</taxon>
    </lineage>
</organism>
<accession>A0A7X6R047</accession>
<dbReference type="CDD" id="cd02947">
    <property type="entry name" value="TRX_family"/>
    <property type="match status" value="1"/>
</dbReference>
<reference evidence="2 3" key="1">
    <citation type="submission" date="2020-04" db="EMBL/GenBank/DDBJ databases">
        <title>MicrobeNet Type strains.</title>
        <authorList>
            <person name="Nicholson A.C."/>
        </authorList>
    </citation>
    <scope>NUCLEOTIDE SEQUENCE [LARGE SCALE GENOMIC DNA]</scope>
    <source>
        <strain evidence="2 3">ATCC BAA-788</strain>
    </source>
</reference>
<dbReference type="Gene3D" id="3.40.30.10">
    <property type="entry name" value="Glutaredoxin"/>
    <property type="match status" value="1"/>
</dbReference>
<protein>
    <submittedName>
        <fullName evidence="2">Thioredoxin family protein</fullName>
    </submittedName>
</protein>
<dbReference type="InterPro" id="IPR036249">
    <property type="entry name" value="Thioredoxin-like_sf"/>
</dbReference>
<dbReference type="RefSeq" id="WP_168630950.1">
    <property type="nucleotide sequence ID" value="NZ_BONL01000007.1"/>
</dbReference>
<dbReference type="SUPFAM" id="SSF52833">
    <property type="entry name" value="Thioredoxin-like"/>
    <property type="match status" value="1"/>
</dbReference>
<sequence>MTTGPAPLTAGDLGAPLGERLTFLQFSTGFCAPCRAARRVLQRVVDTSEGVAHIEVDVADHAELATRFAVTATPLVVLLDPDGTPVARLAGVPTLAQARTALASLG</sequence>
<gene>
    <name evidence="2" type="ORF">HGA03_14185</name>
</gene>
<dbReference type="AlphaFoldDB" id="A0A7X6R047"/>